<dbReference type="InterPro" id="IPR039261">
    <property type="entry name" value="FNR_nucleotide-bd"/>
</dbReference>
<organism evidence="16 17">
    <name type="scientific">Erythrobacter ramosus</name>
    <dbReference type="NCBI Taxonomy" id="35811"/>
    <lineage>
        <taxon>Bacteria</taxon>
        <taxon>Pseudomonadati</taxon>
        <taxon>Pseudomonadota</taxon>
        <taxon>Alphaproteobacteria</taxon>
        <taxon>Sphingomonadales</taxon>
        <taxon>Erythrobacteraceae</taxon>
        <taxon>Erythrobacter/Porphyrobacter group</taxon>
        <taxon>Erythrobacter</taxon>
    </lineage>
</organism>
<evidence type="ECO:0000256" key="6">
    <source>
        <dbReference type="ARBA" id="ARBA00022723"/>
    </source>
</evidence>
<evidence type="ECO:0000313" key="18">
    <source>
        <dbReference type="Proteomes" id="UP000548685"/>
    </source>
</evidence>
<dbReference type="AlphaFoldDB" id="A0A6I4UM40"/>
<dbReference type="Gene3D" id="2.40.30.10">
    <property type="entry name" value="Translation factors"/>
    <property type="match status" value="1"/>
</dbReference>
<reference evidence="15 18" key="2">
    <citation type="submission" date="2020-08" db="EMBL/GenBank/DDBJ databases">
        <title>Genomic Encyclopedia of Type Strains, Phase IV (KMG-IV): sequencing the most valuable type-strain genomes for metagenomic binning, comparative biology and taxonomic classification.</title>
        <authorList>
            <person name="Goeker M."/>
        </authorList>
    </citation>
    <scope>NUCLEOTIDE SEQUENCE [LARGE SCALE GENOMIC DNA]</scope>
    <source>
        <strain evidence="15 18">DSM 8510</strain>
    </source>
</reference>
<evidence type="ECO:0000313" key="15">
    <source>
        <dbReference type="EMBL" id="MBB3777178.1"/>
    </source>
</evidence>
<keyword evidence="6" id="KW-0479">Metal-binding</keyword>
<dbReference type="PRINTS" id="PR00410">
    <property type="entry name" value="PHEHYDRXLASE"/>
</dbReference>
<keyword evidence="18" id="KW-1185">Reference proteome</keyword>
<dbReference type="GO" id="GO:0051537">
    <property type="term" value="F:2 iron, 2 sulfur cluster binding"/>
    <property type="evidence" value="ECO:0007669"/>
    <property type="project" value="UniProtKB-KW"/>
</dbReference>
<keyword evidence="9" id="KW-0560">Oxidoreductase</keyword>
<dbReference type="OrthoDB" id="9786134at2"/>
<reference evidence="16 17" key="1">
    <citation type="submission" date="2019-12" db="EMBL/GenBank/DDBJ databases">
        <title>Genomic-based taxomic classification of the family Erythrobacteraceae.</title>
        <authorList>
            <person name="Xu L."/>
        </authorList>
    </citation>
    <scope>NUCLEOTIDE SEQUENCE [LARGE SCALE GENOMIC DNA]</scope>
    <source>
        <strain evidence="16 17">JCM 10282</strain>
    </source>
</reference>
<feature type="domain" description="FAD-binding FR-type" evidence="14">
    <location>
        <begin position="218"/>
        <end position="317"/>
    </location>
</feature>
<dbReference type="GO" id="GO:0046872">
    <property type="term" value="F:metal ion binding"/>
    <property type="evidence" value="ECO:0007669"/>
    <property type="project" value="UniProtKB-KW"/>
</dbReference>
<protein>
    <submittedName>
        <fullName evidence="16">Ferric reductase</fullName>
    </submittedName>
</protein>
<keyword evidence="3" id="KW-0285">Flavoprotein</keyword>
<evidence type="ECO:0000256" key="1">
    <source>
        <dbReference type="ARBA" id="ARBA00001974"/>
    </source>
</evidence>
<evidence type="ECO:0000256" key="4">
    <source>
        <dbReference type="ARBA" id="ARBA00022692"/>
    </source>
</evidence>
<dbReference type="GO" id="GO:0050660">
    <property type="term" value="F:flavin adenine dinucleotide binding"/>
    <property type="evidence" value="ECO:0007669"/>
    <property type="project" value="TreeGrafter"/>
</dbReference>
<evidence type="ECO:0000256" key="2">
    <source>
        <dbReference type="ARBA" id="ARBA00004141"/>
    </source>
</evidence>
<evidence type="ECO:0000256" key="5">
    <source>
        <dbReference type="ARBA" id="ARBA00022714"/>
    </source>
</evidence>
<dbReference type="PROSITE" id="PS51384">
    <property type="entry name" value="FAD_FR"/>
    <property type="match status" value="1"/>
</dbReference>
<dbReference type="EMBL" id="WTYB01000005">
    <property type="protein sequence ID" value="MXP39932.1"/>
    <property type="molecule type" value="Genomic_DNA"/>
</dbReference>
<dbReference type="InterPro" id="IPR050415">
    <property type="entry name" value="MRET"/>
</dbReference>
<dbReference type="SUPFAM" id="SSF52343">
    <property type="entry name" value="Ferredoxin reductase-like, C-terminal NADP-linked domain"/>
    <property type="match status" value="1"/>
</dbReference>
<comment type="subcellular location">
    <subcellularLocation>
        <location evidence="2">Membrane</location>
        <topology evidence="2">Multi-pass membrane protein</topology>
    </subcellularLocation>
</comment>
<dbReference type="InterPro" id="IPR017927">
    <property type="entry name" value="FAD-bd_FR_type"/>
</dbReference>
<evidence type="ECO:0000256" key="10">
    <source>
        <dbReference type="ARBA" id="ARBA00023004"/>
    </source>
</evidence>
<gene>
    <name evidence="15" type="ORF">FHS52_003173</name>
    <name evidence="16" type="ORF">GRI59_15095</name>
</gene>
<feature type="transmembrane region" description="Helical" evidence="13">
    <location>
        <begin position="194"/>
        <end position="212"/>
    </location>
</feature>
<dbReference type="Pfam" id="PF01794">
    <property type="entry name" value="Ferric_reduct"/>
    <property type="match status" value="1"/>
</dbReference>
<sequence>MKRLKLAFAAVASLIIVLWLASVELPLLAGGFWAVRGLLVPLTGILAITFMAVAVLLAARPVQVEAALGGLDKFYRLHKWLGIAAVSMAVLHWLVEKAPKWLVELGWLAPRVRVAGADAGAGERPFAEYRDLAADLGEWAFYLLLVLAALALWRRFPYHLFFKTHRLMAPMFLVLTFHAAVLTPASYWSAPIGWLIMTVLAAAAVAAGLSIFGRIGKSHRFAGEVTDFHVHAGNSVLDVGVKLTTAWPGHAAGQFAFLTFTGDGQAHPFTISSGWANTGRLAFSIKGLGDYTRRLPTTIAVGEAITIEGPYGRFDFEPVRGAQLWIAGGVGITPFIARMEALTMSGHLADVDLIYSTAAPDDGFIAEVRNSAAASGVRLHLVDTGRDGFVDLEKIEGWVPEWRKADVWFCGPAIFGDALHKAMRTDGLPAHRFHRELFQMR</sequence>
<keyword evidence="8 13" id="KW-1133">Transmembrane helix</keyword>
<feature type="transmembrane region" description="Helical" evidence="13">
    <location>
        <begin position="139"/>
        <end position="156"/>
    </location>
</feature>
<evidence type="ECO:0000256" key="12">
    <source>
        <dbReference type="ARBA" id="ARBA00023136"/>
    </source>
</evidence>
<dbReference type="InterPro" id="IPR017938">
    <property type="entry name" value="Riboflavin_synthase-like_b-brl"/>
</dbReference>
<feature type="transmembrane region" description="Helical" evidence="13">
    <location>
        <begin position="39"/>
        <end position="59"/>
    </location>
</feature>
<keyword evidence="4 13" id="KW-0812">Transmembrane</keyword>
<dbReference type="Proteomes" id="UP000430021">
    <property type="component" value="Unassembled WGS sequence"/>
</dbReference>
<dbReference type="Gene3D" id="3.40.50.80">
    <property type="entry name" value="Nucleotide-binding domain of ferredoxin-NADP reductase (FNR) module"/>
    <property type="match status" value="1"/>
</dbReference>
<comment type="cofactor">
    <cofactor evidence="1">
        <name>FAD</name>
        <dbReference type="ChEBI" id="CHEBI:57692"/>
    </cofactor>
</comment>
<accession>A0A6I4UM40</accession>
<evidence type="ECO:0000256" key="3">
    <source>
        <dbReference type="ARBA" id="ARBA00022630"/>
    </source>
</evidence>
<keyword evidence="7" id="KW-0274">FAD</keyword>
<keyword evidence="5" id="KW-0001">2Fe-2S</keyword>
<dbReference type="PANTHER" id="PTHR47354">
    <property type="entry name" value="NADH OXIDOREDUCTASE HCR"/>
    <property type="match status" value="1"/>
</dbReference>
<evidence type="ECO:0000313" key="17">
    <source>
        <dbReference type="Proteomes" id="UP000430021"/>
    </source>
</evidence>
<dbReference type="GO" id="GO:0016491">
    <property type="term" value="F:oxidoreductase activity"/>
    <property type="evidence" value="ECO:0007669"/>
    <property type="project" value="UniProtKB-KW"/>
</dbReference>
<keyword evidence="12 13" id="KW-0472">Membrane</keyword>
<evidence type="ECO:0000313" key="16">
    <source>
        <dbReference type="EMBL" id="MXP39932.1"/>
    </source>
</evidence>
<dbReference type="Proteomes" id="UP000548685">
    <property type="component" value="Unassembled WGS sequence"/>
</dbReference>
<evidence type="ECO:0000256" key="8">
    <source>
        <dbReference type="ARBA" id="ARBA00022989"/>
    </source>
</evidence>
<dbReference type="RefSeq" id="WP_160762083.1">
    <property type="nucleotide sequence ID" value="NZ_BAAADZ010000008.1"/>
</dbReference>
<name>A0A6I4UM40_9SPHN</name>
<keyword evidence="11" id="KW-0411">Iron-sulfur</keyword>
<dbReference type="SUPFAM" id="SSF63380">
    <property type="entry name" value="Riboflavin synthase domain-like"/>
    <property type="match status" value="1"/>
</dbReference>
<dbReference type="PANTHER" id="PTHR47354:SF8">
    <property type="entry name" value="1,2-PHENYLACETYL-COA EPOXIDASE, SUBUNIT E"/>
    <property type="match status" value="1"/>
</dbReference>
<evidence type="ECO:0000259" key="14">
    <source>
        <dbReference type="PROSITE" id="PS51384"/>
    </source>
</evidence>
<evidence type="ECO:0000256" key="13">
    <source>
        <dbReference type="SAM" id="Phobius"/>
    </source>
</evidence>
<dbReference type="InterPro" id="IPR013130">
    <property type="entry name" value="Fe3_Rdtase_TM_dom"/>
</dbReference>
<keyword evidence="10" id="KW-0408">Iron</keyword>
<dbReference type="CDD" id="cd06198">
    <property type="entry name" value="FNR_like_3"/>
    <property type="match status" value="1"/>
</dbReference>
<proteinExistence type="predicted"/>
<feature type="transmembrane region" description="Helical" evidence="13">
    <location>
        <begin position="168"/>
        <end position="188"/>
    </location>
</feature>
<evidence type="ECO:0000256" key="11">
    <source>
        <dbReference type="ARBA" id="ARBA00023014"/>
    </source>
</evidence>
<evidence type="ECO:0000256" key="9">
    <source>
        <dbReference type="ARBA" id="ARBA00023002"/>
    </source>
</evidence>
<evidence type="ECO:0000256" key="7">
    <source>
        <dbReference type="ARBA" id="ARBA00022827"/>
    </source>
</evidence>
<dbReference type="GO" id="GO:0016020">
    <property type="term" value="C:membrane"/>
    <property type="evidence" value="ECO:0007669"/>
    <property type="project" value="UniProtKB-SubCell"/>
</dbReference>
<comment type="caution">
    <text evidence="16">The sequence shown here is derived from an EMBL/GenBank/DDBJ whole genome shotgun (WGS) entry which is preliminary data.</text>
</comment>
<dbReference type="EMBL" id="JACICE010000005">
    <property type="protein sequence ID" value="MBB3777178.1"/>
    <property type="molecule type" value="Genomic_DNA"/>
</dbReference>
<feature type="transmembrane region" description="Helical" evidence="13">
    <location>
        <begin position="80"/>
        <end position="95"/>
    </location>
</feature>